<organism evidence="12 13">
    <name type="scientific">Cutaneotrichosporon cavernicola</name>
    <dbReference type="NCBI Taxonomy" id="279322"/>
    <lineage>
        <taxon>Eukaryota</taxon>
        <taxon>Fungi</taxon>
        <taxon>Dikarya</taxon>
        <taxon>Basidiomycota</taxon>
        <taxon>Agaricomycotina</taxon>
        <taxon>Tremellomycetes</taxon>
        <taxon>Trichosporonales</taxon>
        <taxon>Trichosporonaceae</taxon>
        <taxon>Cutaneotrichosporon</taxon>
    </lineage>
</organism>
<dbReference type="Pfam" id="PF00561">
    <property type="entry name" value="Abhydrolase_1"/>
    <property type="match status" value="1"/>
</dbReference>
<feature type="compositionally biased region" description="Acidic residues" evidence="10">
    <location>
        <begin position="192"/>
        <end position="207"/>
    </location>
</feature>
<dbReference type="PRINTS" id="PR00111">
    <property type="entry name" value="ABHYDROLASE"/>
</dbReference>
<evidence type="ECO:0000256" key="5">
    <source>
        <dbReference type="ARBA" id="ARBA00022438"/>
    </source>
</evidence>
<dbReference type="GO" id="GO:0004177">
    <property type="term" value="F:aminopeptidase activity"/>
    <property type="evidence" value="ECO:0007669"/>
    <property type="project" value="UniProtKB-KW"/>
</dbReference>
<protein>
    <recommendedName>
        <fullName evidence="4">prolyl aminopeptidase</fullName>
        <ecNumber evidence="4">3.4.11.5</ecNumber>
    </recommendedName>
    <alternativeName>
        <fullName evidence="9">Prolyl aminopeptidase</fullName>
    </alternativeName>
</protein>
<feature type="region of interest" description="Disordered" evidence="10">
    <location>
        <begin position="192"/>
        <end position="229"/>
    </location>
</feature>
<dbReference type="PANTHER" id="PTHR43722:SF1">
    <property type="entry name" value="PROLINE IMINOPEPTIDASE"/>
    <property type="match status" value="1"/>
</dbReference>
<comment type="similarity">
    <text evidence="3">Belongs to the peptidase S33 family.</text>
</comment>
<evidence type="ECO:0000259" key="11">
    <source>
        <dbReference type="Pfam" id="PF00561"/>
    </source>
</evidence>
<dbReference type="InterPro" id="IPR000073">
    <property type="entry name" value="AB_hydrolase_1"/>
</dbReference>
<dbReference type="EMBL" id="AP028217">
    <property type="protein sequence ID" value="BEI93669.1"/>
    <property type="molecule type" value="Genomic_DNA"/>
</dbReference>
<evidence type="ECO:0000256" key="3">
    <source>
        <dbReference type="ARBA" id="ARBA00010088"/>
    </source>
</evidence>
<dbReference type="InterPro" id="IPR029058">
    <property type="entry name" value="AB_hydrolase_fold"/>
</dbReference>
<keyword evidence="5" id="KW-0031">Aminopeptidase</keyword>
<feature type="compositionally biased region" description="Low complexity" evidence="10">
    <location>
        <begin position="158"/>
        <end position="168"/>
    </location>
</feature>
<dbReference type="GO" id="GO:0006508">
    <property type="term" value="P:proteolysis"/>
    <property type="evidence" value="ECO:0007669"/>
    <property type="project" value="UniProtKB-KW"/>
</dbReference>
<evidence type="ECO:0000256" key="9">
    <source>
        <dbReference type="ARBA" id="ARBA00029605"/>
    </source>
</evidence>
<feature type="domain" description="AB hydrolase-1" evidence="11">
    <location>
        <begin position="272"/>
        <end position="504"/>
    </location>
</feature>
<proteinExistence type="inferred from homology"/>
<dbReference type="SUPFAM" id="SSF53474">
    <property type="entry name" value="alpha/beta-Hydrolases"/>
    <property type="match status" value="1"/>
</dbReference>
<reference evidence="12" key="1">
    <citation type="journal article" date="2023" name="BMC Genomics">
        <title>Chromosome-level genome assemblies of Cutaneotrichosporon spp. (Trichosporonales, Basidiomycota) reveal imbalanced evolution between nucleotide sequences and chromosome synteny.</title>
        <authorList>
            <person name="Kobayashi Y."/>
            <person name="Kayamori A."/>
            <person name="Aoki K."/>
            <person name="Shiwa Y."/>
            <person name="Matsutani M."/>
            <person name="Fujita N."/>
            <person name="Sugita T."/>
            <person name="Iwasaki W."/>
            <person name="Tanaka N."/>
            <person name="Takashima M."/>
        </authorList>
    </citation>
    <scope>NUCLEOTIDE SEQUENCE</scope>
    <source>
        <strain evidence="12">HIS019</strain>
    </source>
</reference>
<dbReference type="PANTHER" id="PTHR43722">
    <property type="entry name" value="PROLINE IMINOPEPTIDASE"/>
    <property type="match status" value="1"/>
</dbReference>
<feature type="compositionally biased region" description="Low complexity" evidence="10">
    <location>
        <begin position="24"/>
        <end position="84"/>
    </location>
</feature>
<keyword evidence="7" id="KW-0645">Protease</keyword>
<sequence length="526" mass="58783">MGFFDFLKKDDEQKQQQQVVHNDGYQQQQAYGQQGYAQPGSYQHQGYGNDGGYQQHQQQQYQGHGQQYQQGHEQQQHYQQGYGQPPVQEKKGWSKGKVAAVAGGGLAAAAVVGVGAYLYHEHQEDEEEALEAEKEALEAENKRLAEENARLQAEDEQAQAQPEPQARAPEGKSNEECQAELDAWQARLDEEQAQLDSEWEENGDDESLPGRQEDKDERQRQKDQKQAEMDEVWAQAQLYPESKAFDTQTIKVSNLHTVYFWQAGNPNGKPAVFVHGGPGVGTSVGNTKFFDPSVYRIVLIDQRGCGKSTPTGELRENTTWDLVSDIEAVRKHLGIGKWLVFGGSWGSALSLAYAETHPDAVAALIISSPRHEEERGDLMAAYYHRLTSEDEDVVMAAALPWQLWEDSQATLLPNPEIANRATEDAVANRACSRLEAHYFYHVGFMEDGYLIKEENIARIRNIPAVAIQGRYDIICPPRSAYDLKKAWGDSLNLNIVPDAGHVASEPGIATALKAATDKFGRELEWK</sequence>
<keyword evidence="8" id="KW-0378">Hydrolase</keyword>
<evidence type="ECO:0000256" key="8">
    <source>
        <dbReference type="ARBA" id="ARBA00022801"/>
    </source>
</evidence>
<evidence type="ECO:0000313" key="12">
    <source>
        <dbReference type="EMBL" id="BEI93669.1"/>
    </source>
</evidence>
<keyword evidence="13" id="KW-1185">Reference proteome</keyword>
<feature type="region of interest" description="Disordered" evidence="10">
    <location>
        <begin position="1"/>
        <end position="96"/>
    </location>
</feature>
<dbReference type="Gene3D" id="3.40.50.1820">
    <property type="entry name" value="alpha/beta hydrolase"/>
    <property type="match status" value="2"/>
</dbReference>
<dbReference type="PRINTS" id="PR00793">
    <property type="entry name" value="PROAMNOPTASE"/>
</dbReference>
<dbReference type="GO" id="GO:0005737">
    <property type="term" value="C:cytoplasm"/>
    <property type="evidence" value="ECO:0007669"/>
    <property type="project" value="UniProtKB-SubCell"/>
</dbReference>
<accession>A0AA48L814</accession>
<dbReference type="InterPro" id="IPR005944">
    <property type="entry name" value="Pro_iminopeptidase"/>
</dbReference>
<evidence type="ECO:0000256" key="1">
    <source>
        <dbReference type="ARBA" id="ARBA00001585"/>
    </source>
</evidence>
<dbReference type="RefSeq" id="XP_060458934.1">
    <property type="nucleotide sequence ID" value="XM_060602551.1"/>
</dbReference>
<name>A0AA48L814_9TREE</name>
<dbReference type="KEGG" id="ccac:CcaHIS019_0601280"/>
<evidence type="ECO:0000256" key="10">
    <source>
        <dbReference type="SAM" id="MobiDB-lite"/>
    </source>
</evidence>
<comment type="subcellular location">
    <subcellularLocation>
        <location evidence="2">Cytoplasm</location>
    </subcellularLocation>
</comment>
<evidence type="ECO:0000256" key="2">
    <source>
        <dbReference type="ARBA" id="ARBA00004496"/>
    </source>
</evidence>
<dbReference type="EC" id="3.4.11.5" evidence="4"/>
<evidence type="ECO:0000256" key="4">
    <source>
        <dbReference type="ARBA" id="ARBA00012568"/>
    </source>
</evidence>
<dbReference type="AlphaFoldDB" id="A0AA48L814"/>
<dbReference type="GeneID" id="85497539"/>
<comment type="catalytic activity">
    <reaction evidence="1">
        <text>Release of N-terminal proline from a peptide.</text>
        <dbReference type="EC" id="3.4.11.5"/>
    </reaction>
</comment>
<keyword evidence="6" id="KW-0963">Cytoplasm</keyword>
<feature type="compositionally biased region" description="Basic and acidic residues" evidence="10">
    <location>
        <begin position="1"/>
        <end position="14"/>
    </location>
</feature>
<feature type="region of interest" description="Disordered" evidence="10">
    <location>
        <begin position="149"/>
        <end position="177"/>
    </location>
</feature>
<dbReference type="InterPro" id="IPR002410">
    <property type="entry name" value="Peptidase_S33"/>
</dbReference>
<evidence type="ECO:0000313" key="13">
    <source>
        <dbReference type="Proteomes" id="UP001233271"/>
    </source>
</evidence>
<feature type="compositionally biased region" description="Basic and acidic residues" evidence="10">
    <location>
        <begin position="211"/>
        <end position="228"/>
    </location>
</feature>
<evidence type="ECO:0000256" key="7">
    <source>
        <dbReference type="ARBA" id="ARBA00022670"/>
    </source>
</evidence>
<evidence type="ECO:0000256" key="6">
    <source>
        <dbReference type="ARBA" id="ARBA00022490"/>
    </source>
</evidence>
<dbReference type="Proteomes" id="UP001233271">
    <property type="component" value="Chromosome 6"/>
</dbReference>
<gene>
    <name evidence="12" type="ORF">CcaverHIS019_0601280</name>
</gene>